<dbReference type="SUPFAM" id="SSF52047">
    <property type="entry name" value="RNI-like"/>
    <property type="match status" value="1"/>
</dbReference>
<dbReference type="InterPro" id="IPR001611">
    <property type="entry name" value="Leu-rich_rpt"/>
</dbReference>
<evidence type="ECO:0000256" key="1">
    <source>
        <dbReference type="ARBA" id="ARBA00004300"/>
    </source>
</evidence>
<feature type="coiled-coil region" evidence="5">
    <location>
        <begin position="260"/>
        <end position="294"/>
    </location>
</feature>
<name>A0A9W9ZIJ0_9CNID</name>
<dbReference type="EMBL" id="MU826350">
    <property type="protein sequence ID" value="KAJ7381278.1"/>
    <property type="molecule type" value="Genomic_DNA"/>
</dbReference>
<feature type="coiled-coil region" evidence="5">
    <location>
        <begin position="341"/>
        <end position="472"/>
    </location>
</feature>
<dbReference type="InterPro" id="IPR052116">
    <property type="entry name" value="Centro_Cilium_Assembly"/>
</dbReference>
<reference evidence="6" key="1">
    <citation type="submission" date="2023-01" db="EMBL/GenBank/DDBJ databases">
        <title>Genome assembly of the deep-sea coral Lophelia pertusa.</title>
        <authorList>
            <person name="Herrera S."/>
            <person name="Cordes E."/>
        </authorList>
    </citation>
    <scope>NUCLEOTIDE SEQUENCE</scope>
    <source>
        <strain evidence="6">USNM1676648</strain>
        <tissue evidence="6">Polyp</tissue>
    </source>
</reference>
<sequence length="663" mass="76755">MEEFHKRYTRICREHHIYPLEVVQNHIRSYSDDGLVGEGSLTSADGMAKLDLSSYNLSPEDCNALVTALTDDLFFEELTLSDCLLSEESSKILLRGLMDNKAIKRLNLKGNNIRSGAAEVLGQFLKKNTCVRSLLVEWNSLGLWDNGMRAFCEGLALNQVLLFLDLRNNQITHEGASQIAIALKRNQCLRGLDLRWNNIGLLGGRELLEALKYNKRLVGLELTGNNIPQDIVQALTVAVQQNSDRQVTFEEHRVKTETLSRELEMAQELKRQEVSSLKEEIDQQRCSQEQLNRSTQIKIDHLKLALEERKSAFDSLSAKLSSAESELLLSRKLCSEQKVVVNTLTVELQDERETKATAELQHRKKMNEVLEKNHELENMINTLERRNKSFENKIHTLEKDIESMETHFTEKGKTSDQKFQEELLNTERRLQKEVSNIQEKALEYREATKEKTAKLEEERNTFEEEVSGLKSQLVSSKLSSDEELRNTKTRLKQEDIARSRQYDEHISQIQQSQSELQMQNTKQLAQITDLQSQLNTANRDSEALKRQVETIRQQLEQKDADYRNEVNRSRIEIDSERKTHAELRDRIADLEDKISEMLRRHKDAMSIKDNELEQLNEQLRCKENDMKRIHDEELKRAELLEKAIFSYVSSTKNASRPGSPYRT</sequence>
<organism evidence="6 7">
    <name type="scientific">Desmophyllum pertusum</name>
    <dbReference type="NCBI Taxonomy" id="174260"/>
    <lineage>
        <taxon>Eukaryota</taxon>
        <taxon>Metazoa</taxon>
        <taxon>Cnidaria</taxon>
        <taxon>Anthozoa</taxon>
        <taxon>Hexacorallia</taxon>
        <taxon>Scleractinia</taxon>
        <taxon>Caryophylliina</taxon>
        <taxon>Caryophylliidae</taxon>
        <taxon>Desmophyllum</taxon>
    </lineage>
</organism>
<dbReference type="OrthoDB" id="8436363at2759"/>
<dbReference type="GO" id="GO:0005813">
    <property type="term" value="C:centrosome"/>
    <property type="evidence" value="ECO:0007669"/>
    <property type="project" value="UniProtKB-SubCell"/>
</dbReference>
<dbReference type="Pfam" id="PF13516">
    <property type="entry name" value="LRR_6"/>
    <property type="match status" value="2"/>
</dbReference>
<evidence type="ECO:0000313" key="7">
    <source>
        <dbReference type="Proteomes" id="UP001163046"/>
    </source>
</evidence>
<dbReference type="PANTHER" id="PTHR23170">
    <property type="entry name" value="NY-REN-58 ANTIGEN"/>
    <property type="match status" value="1"/>
</dbReference>
<evidence type="ECO:0000313" key="6">
    <source>
        <dbReference type="EMBL" id="KAJ7381278.1"/>
    </source>
</evidence>
<evidence type="ECO:0000256" key="2">
    <source>
        <dbReference type="ARBA" id="ARBA00022490"/>
    </source>
</evidence>
<accession>A0A9W9ZIJ0</accession>
<evidence type="ECO:0000256" key="5">
    <source>
        <dbReference type="SAM" id="Coils"/>
    </source>
</evidence>
<keyword evidence="3 5" id="KW-0175">Coiled coil</keyword>
<dbReference type="Proteomes" id="UP001163046">
    <property type="component" value="Unassembled WGS sequence"/>
</dbReference>
<gene>
    <name evidence="6" type="primary">LRRC45</name>
    <name evidence="6" type="ORF">OS493_001396</name>
</gene>
<keyword evidence="2" id="KW-0963">Cytoplasm</keyword>
<comment type="subcellular location">
    <subcellularLocation>
        <location evidence="1">Cytoplasm</location>
        <location evidence="1">Cytoskeleton</location>
        <location evidence="1">Microtubule organizing center</location>
        <location evidence="1">Centrosome</location>
    </subcellularLocation>
</comment>
<dbReference type="InterPro" id="IPR032675">
    <property type="entry name" value="LRR_dom_sf"/>
</dbReference>
<feature type="coiled-coil region" evidence="5">
    <location>
        <begin position="527"/>
        <end position="632"/>
    </location>
</feature>
<dbReference type="AlphaFoldDB" id="A0A9W9ZIJ0"/>
<dbReference type="GO" id="GO:0005886">
    <property type="term" value="C:plasma membrane"/>
    <property type="evidence" value="ECO:0007669"/>
    <property type="project" value="TreeGrafter"/>
</dbReference>
<keyword evidence="4" id="KW-0206">Cytoskeleton</keyword>
<evidence type="ECO:0000256" key="3">
    <source>
        <dbReference type="ARBA" id="ARBA00023054"/>
    </source>
</evidence>
<proteinExistence type="predicted"/>
<comment type="caution">
    <text evidence="6">The sequence shown here is derived from an EMBL/GenBank/DDBJ whole genome shotgun (WGS) entry which is preliminary data.</text>
</comment>
<evidence type="ECO:0000256" key="4">
    <source>
        <dbReference type="ARBA" id="ARBA00023212"/>
    </source>
</evidence>
<dbReference type="Gene3D" id="3.80.10.10">
    <property type="entry name" value="Ribonuclease Inhibitor"/>
    <property type="match status" value="2"/>
</dbReference>
<protein>
    <submittedName>
        <fullName evidence="6">Leucine-rich repeat-containing protein 45</fullName>
    </submittedName>
</protein>
<keyword evidence="7" id="KW-1185">Reference proteome</keyword>
<dbReference type="SMART" id="SM00368">
    <property type="entry name" value="LRR_RI"/>
    <property type="match status" value="5"/>
</dbReference>
<dbReference type="PANTHER" id="PTHR23170:SF3">
    <property type="entry name" value="LEUCINE-RICH REPEAT-CONTAINING PROTEIN 45"/>
    <property type="match status" value="1"/>
</dbReference>